<evidence type="ECO:0000313" key="18">
    <source>
        <dbReference type="Proteomes" id="UP000672032"/>
    </source>
</evidence>
<dbReference type="Pfam" id="PF00557">
    <property type="entry name" value="Peptidase_M24"/>
    <property type="match status" value="1"/>
</dbReference>
<evidence type="ECO:0000256" key="3">
    <source>
        <dbReference type="ARBA" id="ARBA00002443"/>
    </source>
</evidence>
<comment type="function">
    <text evidence="3">Catalyzes the removal of a penultimate prolyl residue from the N-termini of peptides.</text>
</comment>
<gene>
    <name evidence="17" type="ORF">DSL72_007768</name>
</gene>
<reference evidence="17" key="1">
    <citation type="submission" date="2020-10" db="EMBL/GenBank/DDBJ databases">
        <title>Genome Sequence of Monilinia vaccinii-corymbosi Sheds Light on Mummy Berry Disease Infection of Blueberry and Mating Type.</title>
        <authorList>
            <person name="Yow A.G."/>
            <person name="Zhang Y."/>
            <person name="Bansal K."/>
            <person name="Eacker S.M."/>
            <person name="Sullivan S."/>
            <person name="Liachko I."/>
            <person name="Cubeta M.A."/>
            <person name="Rollins J.A."/>
            <person name="Ashrafi H."/>
        </authorList>
    </citation>
    <scope>NUCLEOTIDE SEQUENCE</scope>
    <source>
        <strain evidence="17">RL-1</strain>
    </source>
</reference>
<dbReference type="CDD" id="cd01087">
    <property type="entry name" value="Prolidase"/>
    <property type="match status" value="1"/>
</dbReference>
<keyword evidence="8 14" id="KW-0479">Metal-binding</keyword>
<evidence type="ECO:0000259" key="16">
    <source>
        <dbReference type="SMART" id="SM01011"/>
    </source>
</evidence>
<dbReference type="SUPFAM" id="SSF53092">
    <property type="entry name" value="Creatinase/prolidase N-terminal domain"/>
    <property type="match status" value="1"/>
</dbReference>
<evidence type="ECO:0000313" key="17">
    <source>
        <dbReference type="EMBL" id="QSZ34906.1"/>
    </source>
</evidence>
<dbReference type="InterPro" id="IPR036005">
    <property type="entry name" value="Creatinase/aminopeptidase-like"/>
</dbReference>
<proteinExistence type="inferred from homology"/>
<keyword evidence="6" id="KW-0031">Aminopeptidase</keyword>
<dbReference type="InterPro" id="IPR052433">
    <property type="entry name" value="X-Pro_dipept-like"/>
</dbReference>
<evidence type="ECO:0000256" key="11">
    <source>
        <dbReference type="ARBA" id="ARBA00023211"/>
    </source>
</evidence>
<comment type="catalytic activity">
    <reaction evidence="1">
        <text>Release of any N-terminal amino acid, including proline, that is linked to proline, even from a dipeptide or tripeptide.</text>
        <dbReference type="EC" id="3.4.11.9"/>
    </reaction>
</comment>
<evidence type="ECO:0000256" key="14">
    <source>
        <dbReference type="RuleBase" id="RU000590"/>
    </source>
</evidence>
<evidence type="ECO:0000256" key="5">
    <source>
        <dbReference type="ARBA" id="ARBA00012574"/>
    </source>
</evidence>
<dbReference type="Proteomes" id="UP000672032">
    <property type="component" value="Chromosome 5"/>
</dbReference>
<evidence type="ECO:0000256" key="1">
    <source>
        <dbReference type="ARBA" id="ARBA00001424"/>
    </source>
</evidence>
<dbReference type="EC" id="3.4.11.9" evidence="5"/>
<dbReference type="PANTHER" id="PTHR43226:SF3">
    <property type="entry name" value="XAA-PRO AMINOPEPTIDASE AN0832-RELATED"/>
    <property type="match status" value="1"/>
</dbReference>
<keyword evidence="11" id="KW-0464">Manganese</keyword>
<comment type="similarity">
    <text evidence="4 14">Belongs to the peptidase M24B family.</text>
</comment>
<comment type="cofactor">
    <cofactor evidence="2">
        <name>Mn(2+)</name>
        <dbReference type="ChEBI" id="CHEBI:29035"/>
    </cofactor>
</comment>
<dbReference type="GO" id="GO:0006508">
    <property type="term" value="P:proteolysis"/>
    <property type="evidence" value="ECO:0007669"/>
    <property type="project" value="UniProtKB-KW"/>
</dbReference>
<dbReference type="Gene3D" id="3.90.230.10">
    <property type="entry name" value="Creatinase/methionine aminopeptidase superfamily"/>
    <property type="match status" value="1"/>
</dbReference>
<keyword evidence="9" id="KW-0378">Hydrolase</keyword>
<evidence type="ECO:0000256" key="2">
    <source>
        <dbReference type="ARBA" id="ARBA00001936"/>
    </source>
</evidence>
<dbReference type="OrthoDB" id="10261878at2759"/>
<dbReference type="SMART" id="SM01011">
    <property type="entry name" value="AMP_N"/>
    <property type="match status" value="1"/>
</dbReference>
<protein>
    <recommendedName>
        <fullName evidence="5">Xaa-Pro aminopeptidase</fullName>
        <ecNumber evidence="5">3.4.11.9</ecNumber>
    </recommendedName>
    <alternativeName>
        <fullName evidence="12">Aminoacylproline aminopeptidase</fullName>
    </alternativeName>
    <alternativeName>
        <fullName evidence="13">Prolidase</fullName>
    </alternativeName>
</protein>
<feature type="compositionally biased region" description="Basic and acidic residues" evidence="15">
    <location>
        <begin position="551"/>
        <end position="568"/>
    </location>
</feature>
<evidence type="ECO:0000256" key="6">
    <source>
        <dbReference type="ARBA" id="ARBA00022438"/>
    </source>
</evidence>
<evidence type="ECO:0000256" key="13">
    <source>
        <dbReference type="ARBA" id="ARBA00032413"/>
    </source>
</evidence>
<dbReference type="Gene3D" id="3.40.350.10">
    <property type="entry name" value="Creatinase/prolidase N-terminal domain"/>
    <property type="match status" value="1"/>
</dbReference>
<keyword evidence="18" id="KW-1185">Reference proteome</keyword>
<organism evidence="17 18">
    <name type="scientific">Monilinia vaccinii-corymbosi</name>
    <dbReference type="NCBI Taxonomy" id="61207"/>
    <lineage>
        <taxon>Eukaryota</taxon>
        <taxon>Fungi</taxon>
        <taxon>Dikarya</taxon>
        <taxon>Ascomycota</taxon>
        <taxon>Pezizomycotina</taxon>
        <taxon>Leotiomycetes</taxon>
        <taxon>Helotiales</taxon>
        <taxon>Sclerotiniaceae</taxon>
        <taxon>Monilinia</taxon>
    </lineage>
</organism>
<dbReference type="GO" id="GO:0070006">
    <property type="term" value="F:metalloaminopeptidase activity"/>
    <property type="evidence" value="ECO:0007669"/>
    <property type="project" value="InterPro"/>
</dbReference>
<dbReference type="EMBL" id="CP063409">
    <property type="protein sequence ID" value="QSZ34906.1"/>
    <property type="molecule type" value="Genomic_DNA"/>
</dbReference>
<dbReference type="Pfam" id="PF05195">
    <property type="entry name" value="AMP_N"/>
    <property type="match status" value="1"/>
</dbReference>
<evidence type="ECO:0000256" key="15">
    <source>
        <dbReference type="SAM" id="MobiDB-lite"/>
    </source>
</evidence>
<dbReference type="GO" id="GO:0030145">
    <property type="term" value="F:manganese ion binding"/>
    <property type="evidence" value="ECO:0007669"/>
    <property type="project" value="InterPro"/>
</dbReference>
<dbReference type="InterPro" id="IPR000994">
    <property type="entry name" value="Pept_M24"/>
</dbReference>
<accession>A0A8A3PIY8</accession>
<dbReference type="SUPFAM" id="SSF55920">
    <property type="entry name" value="Creatinase/aminopeptidase"/>
    <property type="match status" value="1"/>
</dbReference>
<dbReference type="InterPro" id="IPR029149">
    <property type="entry name" value="Creatin/AminoP/Spt16_N"/>
</dbReference>
<evidence type="ECO:0000256" key="9">
    <source>
        <dbReference type="ARBA" id="ARBA00022801"/>
    </source>
</evidence>
<name>A0A8A3PIY8_9HELO</name>
<feature type="region of interest" description="Disordered" evidence="15">
    <location>
        <begin position="551"/>
        <end position="577"/>
    </location>
</feature>
<evidence type="ECO:0000256" key="4">
    <source>
        <dbReference type="ARBA" id="ARBA00008766"/>
    </source>
</evidence>
<dbReference type="PANTHER" id="PTHR43226">
    <property type="entry name" value="XAA-PRO AMINOPEPTIDASE 3"/>
    <property type="match status" value="1"/>
</dbReference>
<feature type="domain" description="Aminopeptidase P N-terminal" evidence="16">
    <location>
        <begin position="75"/>
        <end position="204"/>
    </location>
</feature>
<dbReference type="AlphaFoldDB" id="A0A8A3PIY8"/>
<sequence length="577" mass="64697">MDLQTLMASFAAQAQGKDRGVRPSSSGSWVTEEVDEFDALSIEYKPKPTEKYPGQLLINHFSGLSKPPPKGGGWSKLHARQVRKHLGLGEGLIYLPGLPSFNFEDSDMAPAFRQRRYFYYLSGVNLPDCIVTYNIHRDQLWLWIPPPNSGSSVIFNGSLPTAKEIMAKYDFDHVETLPHLESYLTWYAHTEPGKIHILHDYQAPRIEFQITRKNGCQSIVSKSPFDSSRLEEAMNTARAIKSPYELKMLRKACAITAQAHVNVLRGLRHLSNESEIEAIFTATCIANQAKTQAYGVIAGSGENASTLHYMANNEPLKGRQLLCLDAGCEWDCYASDVTRTVPISGEYTEEAQAIYDLVAKMQDECIEMLKPGVNYRDVHMHAHKVALQGLIELGLVEGGTFDELYTSGVSVAFFPHGLGHYVGLEVHDVGPGGNRITNRLYGFSKKPSDWTDAYFQILSKSGVASDGGSILAKDMVVTVEPGIYFSRYALEEIYLKSPKYAKYINKELLQKYYPVGGVRIEDDILITEDGYENLNTVPKGEEALKIINEGKEQEEAEREANKKVAEARRKSKRNWFW</sequence>
<dbReference type="InterPro" id="IPR001131">
    <property type="entry name" value="Peptidase_M24B_aminopep-P_CS"/>
</dbReference>
<evidence type="ECO:0000256" key="10">
    <source>
        <dbReference type="ARBA" id="ARBA00023049"/>
    </source>
</evidence>
<dbReference type="PROSITE" id="PS00491">
    <property type="entry name" value="PROLINE_PEPTIDASE"/>
    <property type="match status" value="1"/>
</dbReference>
<evidence type="ECO:0000256" key="7">
    <source>
        <dbReference type="ARBA" id="ARBA00022670"/>
    </source>
</evidence>
<keyword evidence="7" id="KW-0645">Protease</keyword>
<evidence type="ECO:0000256" key="12">
    <source>
        <dbReference type="ARBA" id="ARBA00030849"/>
    </source>
</evidence>
<keyword evidence="10" id="KW-0482">Metalloprotease</keyword>
<dbReference type="InterPro" id="IPR007865">
    <property type="entry name" value="Aminopep_P_N"/>
</dbReference>
<evidence type="ECO:0000256" key="8">
    <source>
        <dbReference type="ARBA" id="ARBA00022723"/>
    </source>
</evidence>